<dbReference type="OrthoDB" id="9793499at2"/>
<dbReference type="AlphaFoldDB" id="A0A1X7H9K6"/>
<evidence type="ECO:0000256" key="2">
    <source>
        <dbReference type="ARBA" id="ARBA00023002"/>
    </source>
</evidence>
<keyword evidence="2" id="KW-0560">Oxidoreductase</keyword>
<dbReference type="PRINTS" id="PR00080">
    <property type="entry name" value="SDRFAMILY"/>
</dbReference>
<evidence type="ECO:0000313" key="4">
    <source>
        <dbReference type="EMBL" id="SMF82118.1"/>
    </source>
</evidence>
<dbReference type="FunFam" id="3.40.50.720:FF:000084">
    <property type="entry name" value="Short-chain dehydrogenase reductase"/>
    <property type="match status" value="1"/>
</dbReference>
<feature type="region of interest" description="Disordered" evidence="3">
    <location>
        <begin position="194"/>
        <end position="223"/>
    </location>
</feature>
<dbReference type="NCBIfam" id="NF004203">
    <property type="entry name" value="PRK05653.2-4"/>
    <property type="match status" value="1"/>
</dbReference>
<evidence type="ECO:0000256" key="3">
    <source>
        <dbReference type="SAM" id="MobiDB-lite"/>
    </source>
</evidence>
<dbReference type="GeneID" id="95552168"/>
<dbReference type="PROSITE" id="PS00061">
    <property type="entry name" value="ADH_SHORT"/>
    <property type="match status" value="1"/>
</dbReference>
<dbReference type="InterPro" id="IPR036291">
    <property type="entry name" value="NAD(P)-bd_dom_sf"/>
</dbReference>
<comment type="similarity">
    <text evidence="1">Belongs to the short-chain dehydrogenases/reductases (SDR) family.</text>
</comment>
<dbReference type="RefSeq" id="WP_085230773.1">
    <property type="nucleotide sequence ID" value="NZ_BSQD01000021.1"/>
</dbReference>
<proteinExistence type="inferred from homology"/>
<dbReference type="Gene3D" id="3.40.50.720">
    <property type="entry name" value="NAD(P)-binding Rossmann-like Domain"/>
    <property type="match status" value="1"/>
</dbReference>
<dbReference type="PANTHER" id="PTHR24321">
    <property type="entry name" value="DEHYDROGENASES, SHORT CHAIN"/>
    <property type="match status" value="1"/>
</dbReference>
<dbReference type="InterPro" id="IPR002347">
    <property type="entry name" value="SDR_fam"/>
</dbReference>
<name>A0A1X7H9K6_TRICW</name>
<reference evidence="5" key="1">
    <citation type="submission" date="2017-04" db="EMBL/GenBank/DDBJ databases">
        <authorList>
            <person name="Varghese N."/>
            <person name="Submissions S."/>
        </authorList>
    </citation>
    <scope>NUCLEOTIDE SEQUENCE [LARGE SCALE GENOMIC DNA]</scope>
    <source>
        <strain evidence="5">Ballard 720</strain>
    </source>
</reference>
<accession>A0A1X7H9K6</accession>
<evidence type="ECO:0000256" key="1">
    <source>
        <dbReference type="ARBA" id="ARBA00006484"/>
    </source>
</evidence>
<protein>
    <submittedName>
        <fullName evidence="4">NAD(P)-dependent dehydrogenase, short-chain alcohol dehydrogenase family</fullName>
    </submittedName>
</protein>
<dbReference type="STRING" id="28094.SAMN06295900_12513"/>
<dbReference type="InterPro" id="IPR020904">
    <property type="entry name" value="Sc_DH/Rdtase_CS"/>
</dbReference>
<dbReference type="SUPFAM" id="SSF51735">
    <property type="entry name" value="NAD(P)-binding Rossmann-fold domains"/>
    <property type="match status" value="1"/>
</dbReference>
<dbReference type="PRINTS" id="PR00081">
    <property type="entry name" value="GDHRDH"/>
</dbReference>
<keyword evidence="5" id="KW-1185">Reference proteome</keyword>
<dbReference type="GO" id="GO:0016491">
    <property type="term" value="F:oxidoreductase activity"/>
    <property type="evidence" value="ECO:0007669"/>
    <property type="project" value="UniProtKB-KW"/>
</dbReference>
<dbReference type="Pfam" id="PF13561">
    <property type="entry name" value="adh_short_C2"/>
    <property type="match status" value="1"/>
</dbReference>
<dbReference type="PANTHER" id="PTHR24321:SF14">
    <property type="entry name" value="SHORT-CHAIN TYPE DEHYDROGENASE_REDUCTASE BLR2146-RELATED"/>
    <property type="match status" value="1"/>
</dbReference>
<dbReference type="CDD" id="cd05233">
    <property type="entry name" value="SDR_c"/>
    <property type="match status" value="1"/>
</dbReference>
<dbReference type="EMBL" id="FXAH01000025">
    <property type="protein sequence ID" value="SMF82118.1"/>
    <property type="molecule type" value="Genomic_DNA"/>
</dbReference>
<organism evidence="4 5">
    <name type="scientific">Trinickia caryophylli</name>
    <name type="common">Paraburkholderia caryophylli</name>
    <dbReference type="NCBI Taxonomy" id="28094"/>
    <lineage>
        <taxon>Bacteria</taxon>
        <taxon>Pseudomonadati</taxon>
        <taxon>Pseudomonadota</taxon>
        <taxon>Betaproteobacteria</taxon>
        <taxon>Burkholderiales</taxon>
        <taxon>Burkholderiaceae</taxon>
        <taxon>Trinickia</taxon>
    </lineage>
</organism>
<dbReference type="Proteomes" id="UP000192911">
    <property type="component" value="Unassembled WGS sequence"/>
</dbReference>
<sequence length="261" mass="27407">MDLQQRVALVTGAGSGIGKACSLKLAADGARVIAHAHKDEETEATVAEILREGGDAFGVTADVRDENAWRDAIECGVAQYGTLDIVVANAGINGVWAPIDELQPAEWDNTVNTNLRGTYLTLHYTVPHLKRAGSGSIVIVSSINGTRMFSHGGASAYSTTKAGLLALGQMLALELAKHRIRVNVVCPGKIDTDIGENTRARNSQEASEAADYPEGKIPLTDGRAGKGADVAELVAFLSSERAKFITGTPVWIDGGQSLLVG</sequence>
<gene>
    <name evidence="4" type="ORF">SAMN06295900_12513</name>
</gene>
<evidence type="ECO:0000313" key="5">
    <source>
        <dbReference type="Proteomes" id="UP000192911"/>
    </source>
</evidence>